<dbReference type="Proteomes" id="UP000789706">
    <property type="component" value="Unassembled WGS sequence"/>
</dbReference>
<dbReference type="EMBL" id="CAJVPK010001202">
    <property type="protein sequence ID" value="CAG8576024.1"/>
    <property type="molecule type" value="Genomic_DNA"/>
</dbReference>
<keyword evidence="2" id="KW-1185">Reference proteome</keyword>
<name>A0A9N9BU31_9GLOM</name>
<gene>
    <name evidence="1" type="ORF">DEBURN_LOCUS8328</name>
</gene>
<reference evidence="1" key="1">
    <citation type="submission" date="2021-06" db="EMBL/GenBank/DDBJ databases">
        <authorList>
            <person name="Kallberg Y."/>
            <person name="Tangrot J."/>
            <person name="Rosling A."/>
        </authorList>
    </citation>
    <scope>NUCLEOTIDE SEQUENCE</scope>
    <source>
        <strain evidence="1">AZ414A</strain>
    </source>
</reference>
<proteinExistence type="predicted"/>
<dbReference type="OrthoDB" id="2369467at2759"/>
<comment type="caution">
    <text evidence="1">The sequence shown here is derived from an EMBL/GenBank/DDBJ whole genome shotgun (WGS) entry which is preliminary data.</text>
</comment>
<evidence type="ECO:0000313" key="1">
    <source>
        <dbReference type="EMBL" id="CAG8576024.1"/>
    </source>
</evidence>
<organism evidence="1 2">
    <name type="scientific">Diversispora eburnea</name>
    <dbReference type="NCBI Taxonomy" id="1213867"/>
    <lineage>
        <taxon>Eukaryota</taxon>
        <taxon>Fungi</taxon>
        <taxon>Fungi incertae sedis</taxon>
        <taxon>Mucoromycota</taxon>
        <taxon>Glomeromycotina</taxon>
        <taxon>Glomeromycetes</taxon>
        <taxon>Diversisporales</taxon>
        <taxon>Diversisporaceae</taxon>
        <taxon>Diversispora</taxon>
    </lineage>
</organism>
<evidence type="ECO:0000313" key="2">
    <source>
        <dbReference type="Proteomes" id="UP000789706"/>
    </source>
</evidence>
<sequence length="132" mass="15846">MSSEQKYPGYEALSLYLEKQNHKKSFWGFLQQHRNALVDAVVATTPAASCWRDLDKSWCDHFLAEAEELLNPSDFNNLEKQVNLERTRRNDKLEKYWSDMIYECELRREISELEKGKERLLKNLREIKEKYK</sequence>
<accession>A0A9N9BU31</accession>
<protein>
    <submittedName>
        <fullName evidence="1">8213_t:CDS:1</fullName>
    </submittedName>
</protein>
<dbReference type="AlphaFoldDB" id="A0A9N9BU31"/>